<feature type="transmembrane region" description="Helical" evidence="7">
    <location>
        <begin position="203"/>
        <end position="222"/>
    </location>
</feature>
<feature type="transmembrane region" description="Helical" evidence="7">
    <location>
        <begin position="53"/>
        <end position="72"/>
    </location>
</feature>
<feature type="transmembrane region" description="Helical" evidence="7">
    <location>
        <begin position="164"/>
        <end position="183"/>
    </location>
</feature>
<feature type="transmembrane region" description="Helical" evidence="7">
    <location>
        <begin position="78"/>
        <end position="100"/>
    </location>
</feature>
<dbReference type="InterPro" id="IPR018383">
    <property type="entry name" value="UPF0324_pro"/>
</dbReference>
<evidence type="ECO:0000256" key="6">
    <source>
        <dbReference type="ARBA" id="ARBA00023136"/>
    </source>
</evidence>
<gene>
    <name evidence="8" type="ORF">GCM10023195_49790</name>
</gene>
<comment type="subcellular location">
    <subcellularLocation>
        <location evidence="1">Cell membrane</location>
        <topology evidence="1">Multi-pass membrane protein</topology>
    </subcellularLocation>
</comment>
<protein>
    <submittedName>
        <fullName evidence="8">Sulfate exporter family transporter</fullName>
    </submittedName>
</protein>
<evidence type="ECO:0000256" key="3">
    <source>
        <dbReference type="ARBA" id="ARBA00022475"/>
    </source>
</evidence>
<dbReference type="Proteomes" id="UP001500212">
    <property type="component" value="Unassembled WGS sequence"/>
</dbReference>
<keyword evidence="4 7" id="KW-0812">Transmembrane</keyword>
<feature type="transmembrane region" description="Helical" evidence="7">
    <location>
        <begin position="356"/>
        <end position="377"/>
    </location>
</feature>
<proteinExistence type="inferred from homology"/>
<sequence>MTCQENACYWKGHAAPMLEIMSISIRSVAQHAGDGALPPVPLSGPARVRRGRALAPGVAAAALAVAASYAVHRVAGTVPMLTAALIIGVLAANLGLLPAATRPGLRFAATRFMRAGVVLLGLQVSFGDILALGARTIVMVVTVLAVTFTGTRWLGRRLGLSERLSLLVAAGFSICGASAVAAVDGALGTRPGDPDAERETATAVGLVTLCGSLAIVVMPPVARLLGLPAYDAGRWIGASVHDVGQVVATATLAGSAALVPAVAVKLVRVVMLAPIAAGVALRTRRRSLAAGHRRPALLPVFVLGFLGMMALRSAVSVPPGALAAASTARDVLFAAALFGLGSAVRLRELMRTGRRALLLGLTSWALIAGISYAGVLLTSR</sequence>
<evidence type="ECO:0000256" key="1">
    <source>
        <dbReference type="ARBA" id="ARBA00004651"/>
    </source>
</evidence>
<dbReference type="EMBL" id="BAABHJ010000017">
    <property type="protein sequence ID" value="GAA4611710.1"/>
    <property type="molecule type" value="Genomic_DNA"/>
</dbReference>
<dbReference type="Pfam" id="PF03601">
    <property type="entry name" value="Cons_hypoth698"/>
    <property type="match status" value="1"/>
</dbReference>
<feature type="transmembrane region" description="Helical" evidence="7">
    <location>
        <begin position="112"/>
        <end position="131"/>
    </location>
</feature>
<keyword evidence="6 7" id="KW-0472">Membrane</keyword>
<evidence type="ECO:0000313" key="8">
    <source>
        <dbReference type="EMBL" id="GAA4611710.1"/>
    </source>
</evidence>
<dbReference type="RefSeq" id="WP_345358969.1">
    <property type="nucleotide sequence ID" value="NZ_BAABHJ010000017.1"/>
</dbReference>
<dbReference type="PANTHER" id="PTHR30106:SF2">
    <property type="entry name" value="UPF0324 INNER MEMBRANE PROTEIN YEIH"/>
    <property type="match status" value="1"/>
</dbReference>
<organism evidence="8 9">
    <name type="scientific">Actinoallomurus liliacearum</name>
    <dbReference type="NCBI Taxonomy" id="1080073"/>
    <lineage>
        <taxon>Bacteria</taxon>
        <taxon>Bacillati</taxon>
        <taxon>Actinomycetota</taxon>
        <taxon>Actinomycetes</taxon>
        <taxon>Streptosporangiales</taxon>
        <taxon>Thermomonosporaceae</taxon>
        <taxon>Actinoallomurus</taxon>
    </lineage>
</organism>
<evidence type="ECO:0000256" key="5">
    <source>
        <dbReference type="ARBA" id="ARBA00022989"/>
    </source>
</evidence>
<name>A0ABP8TQQ0_9ACTN</name>
<keyword evidence="3" id="KW-1003">Cell membrane</keyword>
<feature type="transmembrane region" description="Helical" evidence="7">
    <location>
        <begin position="296"/>
        <end position="315"/>
    </location>
</feature>
<comment type="caution">
    <text evidence="8">The sequence shown here is derived from an EMBL/GenBank/DDBJ whole genome shotgun (WGS) entry which is preliminary data.</text>
</comment>
<keyword evidence="5 7" id="KW-1133">Transmembrane helix</keyword>
<dbReference type="PANTHER" id="PTHR30106">
    <property type="entry name" value="INNER MEMBRANE PROTEIN YEIH-RELATED"/>
    <property type="match status" value="1"/>
</dbReference>
<evidence type="ECO:0000256" key="4">
    <source>
        <dbReference type="ARBA" id="ARBA00022692"/>
    </source>
</evidence>
<keyword evidence="9" id="KW-1185">Reference proteome</keyword>
<evidence type="ECO:0000256" key="7">
    <source>
        <dbReference type="SAM" id="Phobius"/>
    </source>
</evidence>
<accession>A0ABP8TQQ0</accession>
<comment type="similarity">
    <text evidence="2">Belongs to the UPF0324 family.</text>
</comment>
<feature type="transmembrane region" description="Helical" evidence="7">
    <location>
        <begin position="266"/>
        <end position="284"/>
    </location>
</feature>
<reference evidence="9" key="1">
    <citation type="journal article" date="2019" name="Int. J. Syst. Evol. Microbiol.">
        <title>The Global Catalogue of Microorganisms (GCM) 10K type strain sequencing project: providing services to taxonomists for standard genome sequencing and annotation.</title>
        <authorList>
            <consortium name="The Broad Institute Genomics Platform"/>
            <consortium name="The Broad Institute Genome Sequencing Center for Infectious Disease"/>
            <person name="Wu L."/>
            <person name="Ma J."/>
        </authorList>
    </citation>
    <scope>NUCLEOTIDE SEQUENCE [LARGE SCALE GENOMIC DNA]</scope>
    <source>
        <strain evidence="9">JCM 17938</strain>
    </source>
</reference>
<feature type="transmembrane region" description="Helical" evidence="7">
    <location>
        <begin position="321"/>
        <end position="344"/>
    </location>
</feature>
<evidence type="ECO:0000256" key="2">
    <source>
        <dbReference type="ARBA" id="ARBA00007977"/>
    </source>
</evidence>
<evidence type="ECO:0000313" key="9">
    <source>
        <dbReference type="Proteomes" id="UP001500212"/>
    </source>
</evidence>